<keyword evidence="2" id="KW-1185">Reference proteome</keyword>
<evidence type="ECO:0000313" key="1">
    <source>
        <dbReference type="EMBL" id="KYO32077.1"/>
    </source>
</evidence>
<organism evidence="1 2">
    <name type="scientific">Alligator mississippiensis</name>
    <name type="common">American alligator</name>
    <dbReference type="NCBI Taxonomy" id="8496"/>
    <lineage>
        <taxon>Eukaryota</taxon>
        <taxon>Metazoa</taxon>
        <taxon>Chordata</taxon>
        <taxon>Craniata</taxon>
        <taxon>Vertebrata</taxon>
        <taxon>Euteleostomi</taxon>
        <taxon>Archelosauria</taxon>
        <taxon>Archosauria</taxon>
        <taxon>Crocodylia</taxon>
        <taxon>Alligatoridae</taxon>
        <taxon>Alligatorinae</taxon>
        <taxon>Alligator</taxon>
    </lineage>
</organism>
<dbReference type="EMBL" id="AKHW03004004">
    <property type="protein sequence ID" value="KYO32077.1"/>
    <property type="molecule type" value="Genomic_DNA"/>
</dbReference>
<name>A0A151N5U7_ALLMI</name>
<gene>
    <name evidence="1" type="ORF">Y1Q_0007090</name>
</gene>
<accession>A0A151N5U7</accession>
<proteinExistence type="predicted"/>
<dbReference type="Proteomes" id="UP000050525">
    <property type="component" value="Unassembled WGS sequence"/>
</dbReference>
<evidence type="ECO:0000313" key="2">
    <source>
        <dbReference type="Proteomes" id="UP000050525"/>
    </source>
</evidence>
<sequence>MLAPGQQAKGWLSQGSGGGVWRDQAGRQACLPLLLPRPLETGLTVLSKSLDKETWHWMSPARPCLWYMESRMQNG</sequence>
<comment type="caution">
    <text evidence="1">The sequence shown here is derived from an EMBL/GenBank/DDBJ whole genome shotgun (WGS) entry which is preliminary data.</text>
</comment>
<protein>
    <submittedName>
        <fullName evidence="1">Uncharacterized protein</fullName>
    </submittedName>
</protein>
<dbReference type="AlphaFoldDB" id="A0A151N5U7"/>
<reference evidence="1 2" key="1">
    <citation type="journal article" date="2012" name="Genome Biol.">
        <title>Sequencing three crocodilian genomes to illuminate the evolution of archosaurs and amniotes.</title>
        <authorList>
            <person name="St John J.A."/>
            <person name="Braun E.L."/>
            <person name="Isberg S.R."/>
            <person name="Miles L.G."/>
            <person name="Chong A.Y."/>
            <person name="Gongora J."/>
            <person name="Dalzell P."/>
            <person name="Moran C."/>
            <person name="Bed'hom B."/>
            <person name="Abzhanov A."/>
            <person name="Burgess S.C."/>
            <person name="Cooksey A.M."/>
            <person name="Castoe T.A."/>
            <person name="Crawford N.G."/>
            <person name="Densmore L.D."/>
            <person name="Drew J.C."/>
            <person name="Edwards S.V."/>
            <person name="Faircloth B.C."/>
            <person name="Fujita M.K."/>
            <person name="Greenwold M.J."/>
            <person name="Hoffmann F.G."/>
            <person name="Howard J.M."/>
            <person name="Iguchi T."/>
            <person name="Janes D.E."/>
            <person name="Khan S.Y."/>
            <person name="Kohno S."/>
            <person name="de Koning A.J."/>
            <person name="Lance S.L."/>
            <person name="McCarthy F.M."/>
            <person name="McCormack J.E."/>
            <person name="Merchant M.E."/>
            <person name="Peterson D.G."/>
            <person name="Pollock D.D."/>
            <person name="Pourmand N."/>
            <person name="Raney B.J."/>
            <person name="Roessler K.A."/>
            <person name="Sanford J.R."/>
            <person name="Sawyer R.H."/>
            <person name="Schmidt C.J."/>
            <person name="Triplett E.W."/>
            <person name="Tuberville T.D."/>
            <person name="Venegas-Anaya M."/>
            <person name="Howard J.T."/>
            <person name="Jarvis E.D."/>
            <person name="Guillette L.J.Jr."/>
            <person name="Glenn T.C."/>
            <person name="Green R.E."/>
            <person name="Ray D.A."/>
        </authorList>
    </citation>
    <scope>NUCLEOTIDE SEQUENCE [LARGE SCALE GENOMIC DNA]</scope>
    <source>
        <strain evidence="1">KSC_2009_1</strain>
    </source>
</reference>